<evidence type="ECO:0000313" key="1">
    <source>
        <dbReference type="EMBL" id="ADL04596.1"/>
    </source>
</evidence>
<dbReference type="GO" id="GO:0016791">
    <property type="term" value="F:phosphatase activity"/>
    <property type="evidence" value="ECO:0007669"/>
    <property type="project" value="TreeGrafter"/>
</dbReference>
<dbReference type="PROSITE" id="PS01228">
    <property type="entry name" value="COF_1"/>
    <property type="match status" value="1"/>
</dbReference>
<dbReference type="eggNOG" id="COG0561">
    <property type="taxonomic scope" value="Bacteria"/>
</dbReference>
<dbReference type="SFLD" id="SFLDS00003">
    <property type="entry name" value="Haloacid_Dehalogenase"/>
    <property type="match status" value="1"/>
</dbReference>
<name>D9R149_LACSW</name>
<dbReference type="SUPFAM" id="SSF56784">
    <property type="entry name" value="HAD-like"/>
    <property type="match status" value="1"/>
</dbReference>
<dbReference type="OrthoDB" id="9781413at2"/>
<dbReference type="SFLD" id="SFLDG01140">
    <property type="entry name" value="C2.B:_Phosphomannomutase_and_P"/>
    <property type="match status" value="1"/>
</dbReference>
<dbReference type="EMBL" id="CP002109">
    <property type="protein sequence ID" value="ADL04596.1"/>
    <property type="molecule type" value="Genomic_DNA"/>
</dbReference>
<dbReference type="SFLD" id="SFLDG01144">
    <property type="entry name" value="C2.B.4:_PGP_Like"/>
    <property type="match status" value="1"/>
</dbReference>
<dbReference type="STRING" id="610130.Closa_2017"/>
<protein>
    <submittedName>
        <fullName evidence="1">Cof-like hydrolase</fullName>
    </submittedName>
</protein>
<dbReference type="InterPro" id="IPR006379">
    <property type="entry name" value="HAD-SF_hydro_IIB"/>
</dbReference>
<proteinExistence type="predicted"/>
<dbReference type="InterPro" id="IPR023214">
    <property type="entry name" value="HAD_sf"/>
</dbReference>
<dbReference type="InterPro" id="IPR036412">
    <property type="entry name" value="HAD-like_sf"/>
</dbReference>
<reference evidence="1" key="1">
    <citation type="submission" date="2010-07" db="EMBL/GenBank/DDBJ databases">
        <title>Complete sequence of Clostridium saccharolyticum WM1.</title>
        <authorList>
            <consortium name="US DOE Joint Genome Institute"/>
            <person name="Lucas S."/>
            <person name="Copeland A."/>
            <person name="Lapidus A."/>
            <person name="Cheng J.-F."/>
            <person name="Bruce D."/>
            <person name="Goodwin L."/>
            <person name="Pitluck S."/>
            <person name="Chertkov O."/>
            <person name="Detter J.C."/>
            <person name="Han C."/>
            <person name="Tapia R."/>
            <person name="Land M."/>
            <person name="Hauser L."/>
            <person name="Chang Y.-J."/>
            <person name="Jeffries C."/>
            <person name="Kyrpides N."/>
            <person name="Ivanova N."/>
            <person name="Mikhailova N."/>
            <person name="Mouttaki H."/>
            <person name="Lin L."/>
            <person name="Zhou J."/>
            <person name="Hemme C.L."/>
            <person name="Woyke T."/>
        </authorList>
    </citation>
    <scope>NUCLEOTIDE SEQUENCE [LARGE SCALE GENOMIC DNA]</scope>
    <source>
        <strain evidence="1">WM1</strain>
    </source>
</reference>
<dbReference type="GO" id="GO:0000287">
    <property type="term" value="F:magnesium ion binding"/>
    <property type="evidence" value="ECO:0007669"/>
    <property type="project" value="TreeGrafter"/>
</dbReference>
<organism evidence="1 2">
    <name type="scientific">Lacrimispora saccharolytica (strain ATCC 35040 / DSM 2544 / NRCC 2533 / WM1)</name>
    <name type="common">Clostridium saccharolyticum</name>
    <dbReference type="NCBI Taxonomy" id="610130"/>
    <lineage>
        <taxon>Bacteria</taxon>
        <taxon>Bacillati</taxon>
        <taxon>Bacillota</taxon>
        <taxon>Clostridia</taxon>
        <taxon>Lachnospirales</taxon>
        <taxon>Lachnospiraceae</taxon>
        <taxon>Lacrimispora</taxon>
    </lineage>
</organism>
<dbReference type="RefSeq" id="WP_013272684.1">
    <property type="nucleotide sequence ID" value="NC_014376.1"/>
</dbReference>
<dbReference type="PaxDb" id="610130-Closa_2017"/>
<keyword evidence="2" id="KW-1185">Reference proteome</keyword>
<evidence type="ECO:0000313" key="2">
    <source>
        <dbReference type="Proteomes" id="UP000001662"/>
    </source>
</evidence>
<gene>
    <name evidence="1" type="ordered locus">Closa_2017</name>
</gene>
<dbReference type="GO" id="GO:0005829">
    <property type="term" value="C:cytosol"/>
    <property type="evidence" value="ECO:0007669"/>
    <property type="project" value="TreeGrafter"/>
</dbReference>
<dbReference type="Proteomes" id="UP000001662">
    <property type="component" value="Chromosome"/>
</dbReference>
<dbReference type="HOGENOM" id="CLU_044146_1_3_9"/>
<dbReference type="Gene3D" id="3.30.1240.10">
    <property type="match status" value="1"/>
</dbReference>
<dbReference type="InterPro" id="IPR000150">
    <property type="entry name" value="Cof"/>
</dbReference>
<dbReference type="Pfam" id="PF08282">
    <property type="entry name" value="Hydrolase_3"/>
    <property type="match status" value="1"/>
</dbReference>
<dbReference type="AlphaFoldDB" id="D9R149"/>
<sequence length="285" mass="31503">MIRLVASDMDGTLLNRFGKISIRNIAAIEALKRKNIHFVVCTGRSYADASQPLKEAGISCDVICMNGAAVYDSSGRPLLKQPLFKNKVKRILSLCRPFSVLYDFMTDNGSYTTSSVEEFRKSFEDKIFLPMISEEHTYETIAARFHFATEEALLGSSRDIYKMSVVHENPEVLKQIRFSLEQEDGISVASSAPTNLELTHLKAQKGTALMEYALDARILPREILAIGDSENDLSMLKLPLGYTIAMGNASDLIKRRARLITRSNDEDGVAAAIDALILSDAAAIC</sequence>
<accession>D9R149</accession>
<dbReference type="NCBIfam" id="TIGR01484">
    <property type="entry name" value="HAD-SF-IIB"/>
    <property type="match status" value="1"/>
</dbReference>
<dbReference type="PANTHER" id="PTHR10000">
    <property type="entry name" value="PHOSPHOSERINE PHOSPHATASE"/>
    <property type="match status" value="1"/>
</dbReference>
<dbReference type="KEGG" id="csh:Closa_2017"/>
<dbReference type="CDD" id="cd07516">
    <property type="entry name" value="HAD_Pase"/>
    <property type="match status" value="1"/>
</dbReference>
<dbReference type="NCBIfam" id="TIGR00099">
    <property type="entry name" value="Cof-subfamily"/>
    <property type="match status" value="1"/>
</dbReference>
<dbReference type="Gene3D" id="3.40.50.1000">
    <property type="entry name" value="HAD superfamily/HAD-like"/>
    <property type="match status" value="1"/>
</dbReference>
<dbReference type="PANTHER" id="PTHR10000:SF55">
    <property type="entry name" value="5-AMINO-6-(5-PHOSPHO-D-RIBITYLAMINO)URACIL PHOSPHATASE YCSE"/>
    <property type="match status" value="1"/>
</dbReference>